<name>A0ABT2YUV4_9GAMM</name>
<evidence type="ECO:0000256" key="2">
    <source>
        <dbReference type="ARBA" id="ARBA00022723"/>
    </source>
</evidence>
<dbReference type="Pfam" id="PF00149">
    <property type="entry name" value="Metallophos"/>
    <property type="match status" value="1"/>
</dbReference>
<keyword evidence="2" id="KW-0479">Metal-binding</keyword>
<dbReference type="InterPro" id="IPR006420">
    <property type="entry name" value="NadN"/>
</dbReference>
<keyword evidence="9" id="KW-1185">Reference proteome</keyword>
<dbReference type="PRINTS" id="PR01607">
    <property type="entry name" value="APYRASEFAMLY"/>
</dbReference>
<reference evidence="8 9" key="1">
    <citation type="submission" date="2022-10" db="EMBL/GenBank/DDBJ databases">
        <title>Marinomonas transparenta sp. nov. and Marinomonas sargassi sp. nov., isolated from marine alga (Sargassum natans (L.) Gaillon).</title>
        <authorList>
            <person name="Wang Y."/>
        </authorList>
    </citation>
    <scope>NUCLEOTIDE SEQUENCE [LARGE SCALE GENOMIC DNA]</scope>
    <source>
        <strain evidence="8 9">C2222</strain>
    </source>
</reference>
<dbReference type="InterPro" id="IPR006146">
    <property type="entry name" value="5'-Nucleotdase_CS"/>
</dbReference>
<evidence type="ECO:0000256" key="3">
    <source>
        <dbReference type="ARBA" id="ARBA00022729"/>
    </source>
</evidence>
<protein>
    <submittedName>
        <fullName evidence="8">NAD nucleotidase</fullName>
    </submittedName>
</protein>
<dbReference type="PANTHER" id="PTHR11575:SF46">
    <property type="entry name" value="PROTEIN USHA"/>
    <property type="match status" value="1"/>
</dbReference>
<dbReference type="EMBL" id="JAOVZB010000005">
    <property type="protein sequence ID" value="MCV2403680.1"/>
    <property type="molecule type" value="Genomic_DNA"/>
</dbReference>
<feature type="chain" id="PRO_5045009794" evidence="5">
    <location>
        <begin position="25"/>
        <end position="611"/>
    </location>
</feature>
<feature type="domain" description="Calcineurin-like phosphoesterase" evidence="6">
    <location>
        <begin position="34"/>
        <end position="262"/>
    </location>
</feature>
<feature type="domain" description="5'-Nucleotidase C-terminal" evidence="7">
    <location>
        <begin position="416"/>
        <end position="560"/>
    </location>
</feature>
<dbReference type="InterPro" id="IPR006179">
    <property type="entry name" value="5_nucleotidase/apyrase"/>
</dbReference>
<evidence type="ECO:0000259" key="6">
    <source>
        <dbReference type="Pfam" id="PF00149"/>
    </source>
</evidence>
<accession>A0ABT2YUV4</accession>
<evidence type="ECO:0000256" key="5">
    <source>
        <dbReference type="RuleBase" id="RU362119"/>
    </source>
</evidence>
<evidence type="ECO:0000259" key="7">
    <source>
        <dbReference type="Pfam" id="PF02872"/>
    </source>
</evidence>
<comment type="similarity">
    <text evidence="1 5">Belongs to the 5'-nucleotidase family.</text>
</comment>
<dbReference type="PROSITE" id="PS51257">
    <property type="entry name" value="PROKAR_LIPOPROTEIN"/>
    <property type="match status" value="1"/>
</dbReference>
<organism evidence="8 9">
    <name type="scientific">Marinomonas sargassi</name>
    <dbReference type="NCBI Taxonomy" id="2984494"/>
    <lineage>
        <taxon>Bacteria</taxon>
        <taxon>Pseudomonadati</taxon>
        <taxon>Pseudomonadota</taxon>
        <taxon>Gammaproteobacteria</taxon>
        <taxon>Oceanospirillales</taxon>
        <taxon>Oceanospirillaceae</taxon>
        <taxon>Marinomonas</taxon>
    </lineage>
</organism>
<sequence>MFRKTFATAATASLFLTGCQMFSAAPEPTQPLDLKIVHVNDHHSHLSSDSGDLTLGGDRTRVAVGGFPSVVAKIKELTSTSSPVVKVHAGDAITGDLFYTLFKGEADAALMNEACFDVFALGNHEFDAGDAGLVKFLDWLNAAPACSTDVISANVKPEVGVSPLTLKTAEDYFSPYTVKEYNGEKVGFIGIDIASKTKNSSSPDETTIFLDEVETAQKYINELEDMGINKIVLVTHYQYQNDLTLASKLTGADVIIGGDSHTLLGDFSAVGLDSAGPYPTKVTDAAGNQVCVAQAWQYSAVVGELDVSWDKDGIVTSCAGTPHLMLADSFKRKNSDGKRVELTGAARDAVYADIEKLDNVSIVEADADASATLAKFSGKVDELKGEVIGKSAANLCLERIPGQGRSKLCDRTMTASHGADISNIVAKAFRDMSKTSDIAIQNGGGVRVDIAEGELTIGDAYTLLPFANTIVELDMTGAEIQKVLEEALDYAIVEGGSTGAYPYASGLRWKVDTSKAKGQRFYDVEVMKKGDSWKALDLQASYKVATNDYIARGKDGYVTFGEVFKEGRVVDTYLDYAQSFVDYITKVGTIDKLPLEEYSTQVFINKDGVKQ</sequence>
<dbReference type="Proteomes" id="UP001209713">
    <property type="component" value="Unassembled WGS sequence"/>
</dbReference>
<dbReference type="NCBIfam" id="TIGR01530">
    <property type="entry name" value="nadN"/>
    <property type="match status" value="1"/>
</dbReference>
<keyword evidence="4 5" id="KW-0547">Nucleotide-binding</keyword>
<dbReference type="InterPro" id="IPR029052">
    <property type="entry name" value="Metallo-depent_PP-like"/>
</dbReference>
<dbReference type="RefSeq" id="WP_263531056.1">
    <property type="nucleotide sequence ID" value="NZ_JAOVZB010000005.1"/>
</dbReference>
<evidence type="ECO:0000313" key="8">
    <source>
        <dbReference type="EMBL" id="MCV2403680.1"/>
    </source>
</evidence>
<evidence type="ECO:0000313" key="9">
    <source>
        <dbReference type="Proteomes" id="UP001209713"/>
    </source>
</evidence>
<dbReference type="InterPro" id="IPR008334">
    <property type="entry name" value="5'-Nucleotdase_C"/>
</dbReference>
<proteinExistence type="inferred from homology"/>
<keyword evidence="5" id="KW-0378">Hydrolase</keyword>
<dbReference type="SUPFAM" id="SSF55816">
    <property type="entry name" value="5'-nucleotidase (syn. UDP-sugar hydrolase), C-terminal domain"/>
    <property type="match status" value="1"/>
</dbReference>
<gene>
    <name evidence="8" type="primary">nadN</name>
    <name evidence="8" type="ORF">OFY17_12435</name>
</gene>
<dbReference type="Gene3D" id="3.90.780.10">
    <property type="entry name" value="5'-Nucleotidase, C-terminal domain"/>
    <property type="match status" value="1"/>
</dbReference>
<dbReference type="PANTHER" id="PTHR11575">
    <property type="entry name" value="5'-NUCLEOTIDASE-RELATED"/>
    <property type="match status" value="1"/>
</dbReference>
<feature type="signal peptide" evidence="5">
    <location>
        <begin position="1"/>
        <end position="24"/>
    </location>
</feature>
<dbReference type="SUPFAM" id="SSF56300">
    <property type="entry name" value="Metallo-dependent phosphatases"/>
    <property type="match status" value="1"/>
</dbReference>
<dbReference type="Gene3D" id="3.60.21.10">
    <property type="match status" value="1"/>
</dbReference>
<dbReference type="Pfam" id="PF02872">
    <property type="entry name" value="5_nucleotid_C"/>
    <property type="match status" value="1"/>
</dbReference>
<dbReference type="PROSITE" id="PS00786">
    <property type="entry name" value="5_NUCLEOTIDASE_2"/>
    <property type="match status" value="1"/>
</dbReference>
<evidence type="ECO:0000256" key="4">
    <source>
        <dbReference type="ARBA" id="ARBA00022741"/>
    </source>
</evidence>
<comment type="caution">
    <text evidence="8">The sequence shown here is derived from an EMBL/GenBank/DDBJ whole genome shotgun (WGS) entry which is preliminary data.</text>
</comment>
<dbReference type="InterPro" id="IPR036907">
    <property type="entry name" value="5'-Nucleotdase_C_sf"/>
</dbReference>
<keyword evidence="3 5" id="KW-0732">Signal</keyword>
<dbReference type="InterPro" id="IPR004843">
    <property type="entry name" value="Calcineurin-like_PHP"/>
</dbReference>
<evidence type="ECO:0000256" key="1">
    <source>
        <dbReference type="ARBA" id="ARBA00006654"/>
    </source>
</evidence>